<accession>A0A8S5VEU6</accession>
<organism evidence="1">
    <name type="scientific">Siphoviridae sp. ctbxa26</name>
    <dbReference type="NCBI Taxonomy" id="2825568"/>
    <lineage>
        <taxon>Viruses</taxon>
        <taxon>Duplodnaviria</taxon>
        <taxon>Heunggongvirae</taxon>
        <taxon>Uroviricota</taxon>
        <taxon>Caudoviricetes</taxon>
    </lineage>
</organism>
<dbReference type="NCBIfam" id="TIGR01563">
    <property type="entry name" value="gp16_SPP1"/>
    <property type="match status" value="1"/>
</dbReference>
<dbReference type="InterPro" id="IPR008767">
    <property type="entry name" value="Phage_SPP1_head-tail_adaptor"/>
</dbReference>
<dbReference type="EMBL" id="BK016254">
    <property type="protein sequence ID" value="DAG05244.1"/>
    <property type="molecule type" value="Genomic_DNA"/>
</dbReference>
<reference evidence="1" key="1">
    <citation type="journal article" date="2021" name="Proc. Natl. Acad. Sci. U.S.A.">
        <title>A Catalog of Tens of Thousands of Viruses from Human Metagenomes Reveals Hidden Associations with Chronic Diseases.</title>
        <authorList>
            <person name="Tisza M.J."/>
            <person name="Buck C.B."/>
        </authorList>
    </citation>
    <scope>NUCLEOTIDE SEQUENCE</scope>
    <source>
        <strain evidence="1">Ctbxa26</strain>
    </source>
</reference>
<evidence type="ECO:0000313" key="1">
    <source>
        <dbReference type="EMBL" id="DAG05244.1"/>
    </source>
</evidence>
<protein>
    <submittedName>
        <fullName evidence="1">Head tail adaptor</fullName>
    </submittedName>
</protein>
<proteinExistence type="predicted"/>
<name>A0A8S5VEU6_9CAUD</name>
<sequence length="100" mass="11586">MKWLKCSLIKKEQKGVDRLNNPIYEDVEYKSAYCRFAPLSEKDIALSNREITSRTVKIIVRDTFNNLEPCEAVIVEGEKYTVNDKTDVTRFVVLSAERVI</sequence>